<sequence>TMTSGATALRKARAAKNKREASSAAATSSAPQSPTVSAADRSKRMRLEEESSSRQEHVVVDLSGQDDPPNPGFHRLSAGAPADDFVLPPIYAHGVLLT</sequence>
<feature type="region of interest" description="Disordered" evidence="1">
    <location>
        <begin position="1"/>
        <end position="83"/>
    </location>
</feature>
<dbReference type="AlphaFoldDB" id="A0A392MMF9"/>
<reference evidence="2 3" key="1">
    <citation type="journal article" date="2018" name="Front. Plant Sci.">
        <title>Red Clover (Trifolium pratense) and Zigzag Clover (T. medium) - A Picture of Genomic Similarities and Differences.</title>
        <authorList>
            <person name="Dluhosova J."/>
            <person name="Istvanek J."/>
            <person name="Nedelnik J."/>
            <person name="Repkova J."/>
        </authorList>
    </citation>
    <scope>NUCLEOTIDE SEQUENCE [LARGE SCALE GENOMIC DNA]</scope>
    <source>
        <strain evidence="3">cv. 10/8</strain>
        <tissue evidence="2">Leaf</tissue>
    </source>
</reference>
<evidence type="ECO:0000256" key="1">
    <source>
        <dbReference type="SAM" id="MobiDB-lite"/>
    </source>
</evidence>
<protein>
    <submittedName>
        <fullName evidence="2">Uncharacterized protein</fullName>
    </submittedName>
</protein>
<feature type="compositionally biased region" description="Low complexity" evidence="1">
    <location>
        <begin position="22"/>
        <end position="39"/>
    </location>
</feature>
<feature type="compositionally biased region" description="Basic and acidic residues" evidence="1">
    <location>
        <begin position="40"/>
        <end position="59"/>
    </location>
</feature>
<evidence type="ECO:0000313" key="2">
    <source>
        <dbReference type="EMBL" id="MCH88275.1"/>
    </source>
</evidence>
<proteinExistence type="predicted"/>
<name>A0A392MMF9_9FABA</name>
<dbReference type="Proteomes" id="UP000265520">
    <property type="component" value="Unassembled WGS sequence"/>
</dbReference>
<comment type="caution">
    <text evidence="2">The sequence shown here is derived from an EMBL/GenBank/DDBJ whole genome shotgun (WGS) entry which is preliminary data.</text>
</comment>
<evidence type="ECO:0000313" key="3">
    <source>
        <dbReference type="Proteomes" id="UP000265520"/>
    </source>
</evidence>
<feature type="non-terminal residue" evidence="2">
    <location>
        <position position="1"/>
    </location>
</feature>
<accession>A0A392MMF9</accession>
<organism evidence="2 3">
    <name type="scientific">Trifolium medium</name>
    <dbReference type="NCBI Taxonomy" id="97028"/>
    <lineage>
        <taxon>Eukaryota</taxon>
        <taxon>Viridiplantae</taxon>
        <taxon>Streptophyta</taxon>
        <taxon>Embryophyta</taxon>
        <taxon>Tracheophyta</taxon>
        <taxon>Spermatophyta</taxon>
        <taxon>Magnoliopsida</taxon>
        <taxon>eudicotyledons</taxon>
        <taxon>Gunneridae</taxon>
        <taxon>Pentapetalae</taxon>
        <taxon>rosids</taxon>
        <taxon>fabids</taxon>
        <taxon>Fabales</taxon>
        <taxon>Fabaceae</taxon>
        <taxon>Papilionoideae</taxon>
        <taxon>50 kb inversion clade</taxon>
        <taxon>NPAAA clade</taxon>
        <taxon>Hologalegina</taxon>
        <taxon>IRL clade</taxon>
        <taxon>Trifolieae</taxon>
        <taxon>Trifolium</taxon>
    </lineage>
</organism>
<gene>
    <name evidence="2" type="ORF">A2U01_0009159</name>
</gene>
<dbReference type="EMBL" id="LXQA010013846">
    <property type="protein sequence ID" value="MCH88275.1"/>
    <property type="molecule type" value="Genomic_DNA"/>
</dbReference>
<keyword evidence="3" id="KW-1185">Reference proteome</keyword>